<sequence length="106" mass="11332">MSQLASSAEALLLGEGFGVLVPCREHLLFLTFPISSSEGMLAVAESLLRLAALIEAPSSGPWSVRLDTFLFCWEVRCPSQQTKSVSIEDTQGEGSVSEENGGLVMN</sequence>
<feature type="compositionally biased region" description="Polar residues" evidence="1">
    <location>
        <begin position="84"/>
        <end position="98"/>
    </location>
</feature>
<dbReference type="Proteomes" id="UP001266305">
    <property type="component" value="Unassembled WGS sequence"/>
</dbReference>
<keyword evidence="3" id="KW-1185">Reference proteome</keyword>
<evidence type="ECO:0000256" key="1">
    <source>
        <dbReference type="SAM" id="MobiDB-lite"/>
    </source>
</evidence>
<reference evidence="2 3" key="1">
    <citation type="submission" date="2023-05" db="EMBL/GenBank/DDBJ databases">
        <title>B98-5 Cell Line De Novo Hybrid Assembly: An Optical Mapping Approach.</title>
        <authorList>
            <person name="Kananen K."/>
            <person name="Auerbach J.A."/>
            <person name="Kautto E."/>
            <person name="Blachly J.S."/>
        </authorList>
    </citation>
    <scope>NUCLEOTIDE SEQUENCE [LARGE SCALE GENOMIC DNA]</scope>
    <source>
        <strain evidence="2">B95-8</strain>
        <tissue evidence="2">Cell line</tissue>
    </source>
</reference>
<proteinExistence type="predicted"/>
<evidence type="ECO:0000313" key="3">
    <source>
        <dbReference type="Proteomes" id="UP001266305"/>
    </source>
</evidence>
<comment type="caution">
    <text evidence="2">The sequence shown here is derived from an EMBL/GenBank/DDBJ whole genome shotgun (WGS) entry which is preliminary data.</text>
</comment>
<evidence type="ECO:0000313" key="2">
    <source>
        <dbReference type="EMBL" id="KAK2114622.1"/>
    </source>
</evidence>
<accession>A0ABQ9W2L9</accession>
<organism evidence="2 3">
    <name type="scientific">Saguinus oedipus</name>
    <name type="common">Cotton-top tamarin</name>
    <name type="synonym">Oedipomidas oedipus</name>
    <dbReference type="NCBI Taxonomy" id="9490"/>
    <lineage>
        <taxon>Eukaryota</taxon>
        <taxon>Metazoa</taxon>
        <taxon>Chordata</taxon>
        <taxon>Craniata</taxon>
        <taxon>Vertebrata</taxon>
        <taxon>Euteleostomi</taxon>
        <taxon>Mammalia</taxon>
        <taxon>Eutheria</taxon>
        <taxon>Euarchontoglires</taxon>
        <taxon>Primates</taxon>
        <taxon>Haplorrhini</taxon>
        <taxon>Platyrrhini</taxon>
        <taxon>Cebidae</taxon>
        <taxon>Callitrichinae</taxon>
        <taxon>Saguinus</taxon>
    </lineage>
</organism>
<feature type="region of interest" description="Disordered" evidence="1">
    <location>
        <begin position="84"/>
        <end position="106"/>
    </location>
</feature>
<name>A0ABQ9W2L9_SAGOE</name>
<protein>
    <submittedName>
        <fullName evidence="2">Uncharacterized protein</fullName>
    </submittedName>
</protein>
<gene>
    <name evidence="2" type="ORF">P7K49_008888</name>
</gene>
<dbReference type="EMBL" id="JASSZA010000004">
    <property type="protein sequence ID" value="KAK2114622.1"/>
    <property type="molecule type" value="Genomic_DNA"/>
</dbReference>